<feature type="transmembrane region" description="Helical" evidence="1">
    <location>
        <begin position="261"/>
        <end position="284"/>
    </location>
</feature>
<feature type="transmembrane region" description="Helical" evidence="1">
    <location>
        <begin position="366"/>
        <end position="386"/>
    </location>
</feature>
<feature type="transmembrane region" description="Helical" evidence="1">
    <location>
        <begin position="126"/>
        <end position="144"/>
    </location>
</feature>
<keyword evidence="1" id="KW-0472">Membrane</keyword>
<gene>
    <name evidence="3" type="ORF">ENU08_04795</name>
    <name evidence="2" type="ORF">ENU41_01585</name>
</gene>
<dbReference type="AlphaFoldDB" id="A0A7C4JJK6"/>
<dbReference type="EMBL" id="DTBD01000039">
    <property type="protein sequence ID" value="HGQ64544.1"/>
    <property type="molecule type" value="Genomic_DNA"/>
</dbReference>
<feature type="transmembrane region" description="Helical" evidence="1">
    <location>
        <begin position="151"/>
        <end position="168"/>
    </location>
</feature>
<keyword evidence="1" id="KW-1133">Transmembrane helix</keyword>
<feature type="transmembrane region" description="Helical" evidence="1">
    <location>
        <begin position="217"/>
        <end position="241"/>
    </location>
</feature>
<protein>
    <submittedName>
        <fullName evidence="3">Uncharacterized protein</fullName>
    </submittedName>
</protein>
<feature type="transmembrane region" description="Helical" evidence="1">
    <location>
        <begin position="188"/>
        <end position="210"/>
    </location>
</feature>
<evidence type="ECO:0000313" key="3">
    <source>
        <dbReference type="EMBL" id="HGQ64544.1"/>
    </source>
</evidence>
<evidence type="ECO:0000256" key="1">
    <source>
        <dbReference type="SAM" id="Phobius"/>
    </source>
</evidence>
<name>A0A7C4JJK6_9CREN</name>
<feature type="transmembrane region" description="Helical" evidence="1">
    <location>
        <begin position="12"/>
        <end position="30"/>
    </location>
</feature>
<sequence>MVKKMMSNLLEVLLHVIIVVLCVFIALNLFELFSLSYIPPGDDSRAHIYRIAGFLSEYILNAGFSLKQYNGMILLNYAPLFYAIAYPFSYLIGAVHSYNLCRVLTLVLYTVSLLFLAVEAGIDRRISSLFIPVVVFFPTLWIVYYKGAFPYLLSWGFTIASTSLVLLYSSSQRIEHMVLSAVIGGLSILAHSYGLINIVLPMTLLLVVAIRKSWRKGILLVATYTVIVLGISSGYLLSMLTMYKDSSPLHEVSPFAWVPGLYLEFLGIDIVTLTMLIVSIVILMRIIFVEKTNRSNFVVFWGLMLYTSIALLQIALTNIKVSEPTLIREITSFIMPWRFLLINNSAFISMYIGGSKQLASISARKSSMLFFIKSLLIAGLIASIIVTRTVAPYEKPIGVAFPGFTSIVKGGRVLVVGTPLILSNSPVAFSILYNYTTSTGSYNQGDPTFFDLTVYFEWVNNLLINPVILSNIVELTRSKYIFTDLDVYVGLTQINTTSYSCKFSKVQENSEVVECMFDNIVEFNEFSGIKIELTNYSSDFVKVVVIPLNNSEVELEPVKKFVNPTKTSFILQPRCQNRCRYSIYGVKLHVHKNSSILGIDFGVLNLRKIATYEYRGYKFNLYEYNGDPSLAICSKLVVFDTQEFNPKLINLMAHEGFKAIIVEGMPYISEELIAGVVVDNLEKATKYLGEGYKTLLLTHGEKFLTHKVDANFVQVETPLLGEHILPYDPGNPWSYLKWDKSLSYGKLMKIVDETSKLWSFIVNYMNITVEPCSAYLRFNPPELHLEVHRDTALLVKVAYALHWKSNAPILRSATGFLIAIPFNGVSPIHIVWNPPYVDIGYGITATSISLTLLYVSANSLRRKVHANSKI</sequence>
<accession>A0A7C4JJK6</accession>
<keyword evidence="1" id="KW-0812">Transmembrane</keyword>
<reference evidence="3" key="1">
    <citation type="journal article" date="2020" name="mSystems">
        <title>Genome- and Community-Level Interaction Insights into Carbon Utilization and Element Cycling Functions of Hydrothermarchaeota in Hydrothermal Sediment.</title>
        <authorList>
            <person name="Zhou Z."/>
            <person name="Liu Y."/>
            <person name="Xu W."/>
            <person name="Pan J."/>
            <person name="Luo Z.H."/>
            <person name="Li M."/>
        </authorList>
    </citation>
    <scope>NUCLEOTIDE SEQUENCE [LARGE SCALE GENOMIC DNA]</scope>
    <source>
        <strain evidence="3">SpSt-637</strain>
        <strain evidence="2">SpSt-667</strain>
    </source>
</reference>
<organism evidence="3">
    <name type="scientific">Ignisphaera aggregans</name>
    <dbReference type="NCBI Taxonomy" id="334771"/>
    <lineage>
        <taxon>Archaea</taxon>
        <taxon>Thermoproteota</taxon>
        <taxon>Thermoprotei</taxon>
        <taxon>Desulfurococcales</taxon>
        <taxon>Desulfurococcaceae</taxon>
        <taxon>Ignisphaera</taxon>
    </lineage>
</organism>
<proteinExistence type="predicted"/>
<comment type="caution">
    <text evidence="3">The sequence shown here is derived from an EMBL/GenBank/DDBJ whole genome shotgun (WGS) entry which is preliminary data.</text>
</comment>
<dbReference type="EMBL" id="DTCK01000010">
    <property type="protein sequence ID" value="HGQ35356.1"/>
    <property type="molecule type" value="Genomic_DNA"/>
</dbReference>
<feature type="transmembrane region" description="Helical" evidence="1">
    <location>
        <begin position="74"/>
        <end position="93"/>
    </location>
</feature>
<evidence type="ECO:0000313" key="2">
    <source>
        <dbReference type="EMBL" id="HGQ35356.1"/>
    </source>
</evidence>
<feature type="transmembrane region" description="Helical" evidence="1">
    <location>
        <begin position="296"/>
        <end position="316"/>
    </location>
</feature>
<feature type="transmembrane region" description="Helical" evidence="1">
    <location>
        <begin position="100"/>
        <end position="120"/>
    </location>
</feature>
<feature type="transmembrane region" description="Helical" evidence="1">
    <location>
        <begin position="336"/>
        <end position="354"/>
    </location>
</feature>